<sequence>MSYLKLNRRTFLGGAASALSLAAFPRFAEAAGSVRLGWQQFKATPQYSSFLHAVQTMRANKNANDPGSWQYWVNVHVNYCPHKTNYFLAWHRGYLWWLEQQLKTFDQNLMLPYWDWYTNPTVPTEFTNAATGNALYVPRVNTNVYSALDLSPFSAANFQRGTVNSFEDGFETRPHNPVHNLIGNVMSSMVSPSDPIFFLHHCNIDRLWHAWAMPDGRTMPATSAPYWTTQTTPPIFTYAPNKTMPKDQTYAPRRQGAVWPNRTPYDYANTARPQVLPLQSQVGRIIRVQGQGRDLTRPPIAFTAGTPPRDVTADRRSIGGVKGVALREQSVSALVTAEASSVQPLQDVIATTTTEFPEAETTDPSAPAPAASSAAKAKKFRSVKIVLDNIKITGAGTVGGYFYNVYLDLPDNADIETASSKHLLGTLGAFEIAGESHHGSVTLEYPATGALVRMRAKSTREHVISFVRVSGATAPAGEVIAVGEVRVELTTEVPFVKSKRVKPGRDDVPY</sequence>
<dbReference type="PANTHER" id="PTHR11474:SF76">
    <property type="entry name" value="SHKT DOMAIN-CONTAINING PROTEIN"/>
    <property type="match status" value="1"/>
</dbReference>
<dbReference type="Gene3D" id="1.10.1280.10">
    <property type="entry name" value="Di-copper center containing domain from catechol oxidase"/>
    <property type="match status" value="2"/>
</dbReference>
<dbReference type="EMBL" id="FCNW02000156">
    <property type="protein sequence ID" value="SAL69928.1"/>
    <property type="molecule type" value="Genomic_DNA"/>
</dbReference>
<evidence type="ECO:0000259" key="5">
    <source>
        <dbReference type="PROSITE" id="PS00498"/>
    </source>
</evidence>
<organism evidence="6 7">
    <name type="scientific">Caballeronia humi</name>
    <dbReference type="NCBI Taxonomy" id="326474"/>
    <lineage>
        <taxon>Bacteria</taxon>
        <taxon>Pseudomonadati</taxon>
        <taxon>Pseudomonadota</taxon>
        <taxon>Betaproteobacteria</taxon>
        <taxon>Burkholderiales</taxon>
        <taxon>Burkholderiaceae</taxon>
        <taxon>Caballeronia</taxon>
    </lineage>
</organism>
<keyword evidence="7" id="KW-1185">Reference proteome</keyword>
<evidence type="ECO:0000313" key="6">
    <source>
        <dbReference type="EMBL" id="SAL69928.1"/>
    </source>
</evidence>
<dbReference type="EC" id="1.14.18.1" evidence="6"/>
<dbReference type="InterPro" id="IPR050316">
    <property type="entry name" value="Tyrosinase/Hemocyanin"/>
</dbReference>
<dbReference type="AlphaFoldDB" id="A0A158JMF3"/>
<feature type="signal peptide" evidence="3">
    <location>
        <begin position="1"/>
        <end position="30"/>
    </location>
</feature>
<feature type="chain" id="PRO_5011108635" evidence="3">
    <location>
        <begin position="31"/>
        <end position="510"/>
    </location>
</feature>
<keyword evidence="6" id="KW-0560">Oxidoreductase</keyword>
<dbReference type="GO" id="GO:0004503">
    <property type="term" value="F:tyrosinase activity"/>
    <property type="evidence" value="ECO:0007669"/>
    <property type="project" value="UniProtKB-EC"/>
</dbReference>
<evidence type="ECO:0000313" key="7">
    <source>
        <dbReference type="Proteomes" id="UP000054977"/>
    </source>
</evidence>
<evidence type="ECO:0000256" key="1">
    <source>
        <dbReference type="ARBA" id="ARBA00022723"/>
    </source>
</evidence>
<dbReference type="SUPFAM" id="SSF48056">
    <property type="entry name" value="Di-copper centre-containing domain"/>
    <property type="match status" value="1"/>
</dbReference>
<proteinExistence type="predicted"/>
<keyword evidence="2" id="KW-0186">Copper</keyword>
<evidence type="ECO:0000256" key="2">
    <source>
        <dbReference type="ARBA" id="ARBA00023008"/>
    </source>
</evidence>
<dbReference type="InterPro" id="IPR006311">
    <property type="entry name" value="TAT_signal"/>
</dbReference>
<evidence type="ECO:0000256" key="3">
    <source>
        <dbReference type="SAM" id="SignalP"/>
    </source>
</evidence>
<dbReference type="PANTHER" id="PTHR11474">
    <property type="entry name" value="TYROSINASE FAMILY MEMBER"/>
    <property type="match status" value="1"/>
</dbReference>
<keyword evidence="1" id="KW-0479">Metal-binding</keyword>
<dbReference type="Pfam" id="PF00264">
    <property type="entry name" value="Tyrosinase"/>
    <property type="match status" value="2"/>
</dbReference>
<name>A0A158JMF3_9BURK</name>
<feature type="domain" description="Tyrosinase copper-binding" evidence="5">
    <location>
        <begin position="194"/>
        <end position="205"/>
    </location>
</feature>
<keyword evidence="3" id="KW-0732">Signal</keyword>
<dbReference type="InterPro" id="IPR002227">
    <property type="entry name" value="Tyrosinase_Cu-bd"/>
</dbReference>
<dbReference type="PROSITE" id="PS00498">
    <property type="entry name" value="TYROSINASE_2"/>
    <property type="match status" value="1"/>
</dbReference>
<dbReference type="InterPro" id="IPR008922">
    <property type="entry name" value="Di-copper_centre_dom_sf"/>
</dbReference>
<dbReference type="Proteomes" id="UP000054977">
    <property type="component" value="Unassembled WGS sequence"/>
</dbReference>
<gene>
    <name evidence="6" type="primary">melC2_3</name>
    <name evidence="6" type="ORF">AWB65_06878</name>
</gene>
<dbReference type="GO" id="GO:0046872">
    <property type="term" value="F:metal ion binding"/>
    <property type="evidence" value="ECO:0007669"/>
    <property type="project" value="UniProtKB-KW"/>
</dbReference>
<accession>A0A158JMF3</accession>
<comment type="caution">
    <text evidence="6">The sequence shown here is derived from an EMBL/GenBank/DDBJ whole genome shotgun (WGS) entry which is preliminary data.</text>
</comment>
<dbReference type="PROSITE" id="PS00497">
    <property type="entry name" value="TYROSINASE_1"/>
    <property type="match status" value="1"/>
</dbReference>
<dbReference type="PROSITE" id="PS51318">
    <property type="entry name" value="TAT"/>
    <property type="match status" value="1"/>
</dbReference>
<evidence type="ECO:0000259" key="4">
    <source>
        <dbReference type="PROSITE" id="PS00497"/>
    </source>
</evidence>
<reference evidence="6" key="1">
    <citation type="submission" date="2016-01" db="EMBL/GenBank/DDBJ databases">
        <authorList>
            <person name="Peeters C."/>
        </authorList>
    </citation>
    <scope>NUCLEOTIDE SEQUENCE [LARGE SCALE GENOMIC DNA]</scope>
    <source>
        <strain evidence="6">LMG 22934</strain>
    </source>
</reference>
<protein>
    <submittedName>
        <fullName evidence="6">Tyrosinase</fullName>
        <ecNumber evidence="6">1.14.18.1</ecNumber>
    </submittedName>
</protein>
<feature type="domain" description="Tyrosinase copper-binding" evidence="4">
    <location>
        <begin position="82"/>
        <end position="99"/>
    </location>
</feature>
<dbReference type="RefSeq" id="WP_200821876.1">
    <property type="nucleotide sequence ID" value="NZ_FCNW02000156.1"/>
</dbReference>
<dbReference type="STRING" id="326474.AWB65_06878"/>